<feature type="domain" description="CCHC-type" evidence="2">
    <location>
        <begin position="282"/>
        <end position="297"/>
    </location>
</feature>
<evidence type="ECO:0000313" key="4">
    <source>
        <dbReference type="Proteomes" id="UP000188268"/>
    </source>
</evidence>
<dbReference type="GO" id="GO:0003676">
    <property type="term" value="F:nucleic acid binding"/>
    <property type="evidence" value="ECO:0007669"/>
    <property type="project" value="InterPro"/>
</dbReference>
<evidence type="ECO:0000313" key="3">
    <source>
        <dbReference type="EMBL" id="OMP01536.1"/>
    </source>
</evidence>
<protein>
    <submittedName>
        <fullName evidence="3">Zinc finger, CCHC-type</fullName>
    </submittedName>
</protein>
<sequence length="301" mass="34610">MRYIATEKTIFQEELIAWMDSNLVCSDGTGLDALRYGFQVFRAFKYFHVSQASLEDAARTKCFVCAVKEVNIWTEKWIPELDRGRLGHPGNGLSQIAEKVEAGEEQGRKRGYRKPWRKALIVKQLGKAMGYGLLSPKIEHLWKLEGEYKITDLEDDYFIIRFEKKSDYIHVLEGGPCIIGVHYLTVRQWRPKFMPCSDKIEKIVAWVRFPNIPIEYFNSIALSKMGECIGRVIKIDSVTSDGSRGRFARVCVELDLTKPLLPRVVVERKDVKVEYEGLSMICFECGVFGHRKDDCPKLKVS</sequence>
<dbReference type="STRING" id="210143.A0A1R3K382"/>
<dbReference type="OrthoDB" id="994333at2759"/>
<name>A0A1R3K382_COCAP</name>
<comment type="caution">
    <text evidence="3">The sequence shown here is derived from an EMBL/GenBank/DDBJ whole genome shotgun (WGS) entry which is preliminary data.</text>
</comment>
<dbReference type="Gramene" id="OMP01536">
    <property type="protein sequence ID" value="OMP01536"/>
    <property type="gene ID" value="CCACVL1_03063"/>
</dbReference>
<organism evidence="3 4">
    <name type="scientific">Corchorus capsularis</name>
    <name type="common">Jute</name>
    <dbReference type="NCBI Taxonomy" id="210143"/>
    <lineage>
        <taxon>Eukaryota</taxon>
        <taxon>Viridiplantae</taxon>
        <taxon>Streptophyta</taxon>
        <taxon>Embryophyta</taxon>
        <taxon>Tracheophyta</taxon>
        <taxon>Spermatophyta</taxon>
        <taxon>Magnoliopsida</taxon>
        <taxon>eudicotyledons</taxon>
        <taxon>Gunneridae</taxon>
        <taxon>Pentapetalae</taxon>
        <taxon>rosids</taxon>
        <taxon>malvids</taxon>
        <taxon>Malvales</taxon>
        <taxon>Malvaceae</taxon>
        <taxon>Grewioideae</taxon>
        <taxon>Apeibeae</taxon>
        <taxon>Corchorus</taxon>
    </lineage>
</organism>
<evidence type="ECO:0000259" key="2">
    <source>
        <dbReference type="PROSITE" id="PS50158"/>
    </source>
</evidence>
<dbReference type="EMBL" id="AWWV01006396">
    <property type="protein sequence ID" value="OMP01536.1"/>
    <property type="molecule type" value="Genomic_DNA"/>
</dbReference>
<dbReference type="InterPro" id="IPR040256">
    <property type="entry name" value="At4g02000-like"/>
</dbReference>
<dbReference type="GO" id="GO:0008270">
    <property type="term" value="F:zinc ion binding"/>
    <property type="evidence" value="ECO:0007669"/>
    <property type="project" value="UniProtKB-KW"/>
</dbReference>
<keyword evidence="1" id="KW-0862">Zinc</keyword>
<proteinExistence type="predicted"/>
<dbReference type="AlphaFoldDB" id="A0A1R3K382"/>
<dbReference type="PANTHER" id="PTHR31286:SF99">
    <property type="entry name" value="DUF4283 DOMAIN-CONTAINING PROTEIN"/>
    <property type="match status" value="1"/>
</dbReference>
<dbReference type="Proteomes" id="UP000188268">
    <property type="component" value="Unassembled WGS sequence"/>
</dbReference>
<dbReference type="SUPFAM" id="SSF57756">
    <property type="entry name" value="Retrovirus zinc finger-like domains"/>
    <property type="match status" value="1"/>
</dbReference>
<accession>A0A1R3K382</accession>
<keyword evidence="1" id="KW-0479">Metal-binding</keyword>
<gene>
    <name evidence="3" type="ORF">CCACVL1_03063</name>
</gene>
<dbReference type="InterPro" id="IPR025558">
    <property type="entry name" value="DUF4283"/>
</dbReference>
<dbReference type="PANTHER" id="PTHR31286">
    <property type="entry name" value="GLYCINE-RICH CELL WALL STRUCTURAL PROTEIN 1.8-LIKE"/>
    <property type="match status" value="1"/>
</dbReference>
<dbReference type="PROSITE" id="PS50158">
    <property type="entry name" value="ZF_CCHC"/>
    <property type="match status" value="1"/>
</dbReference>
<keyword evidence="4" id="KW-1185">Reference proteome</keyword>
<dbReference type="InterPro" id="IPR001878">
    <property type="entry name" value="Znf_CCHC"/>
</dbReference>
<dbReference type="InterPro" id="IPR036875">
    <property type="entry name" value="Znf_CCHC_sf"/>
</dbReference>
<evidence type="ECO:0000256" key="1">
    <source>
        <dbReference type="PROSITE-ProRule" id="PRU00047"/>
    </source>
</evidence>
<dbReference type="SMART" id="SM00343">
    <property type="entry name" value="ZnF_C2HC"/>
    <property type="match status" value="1"/>
</dbReference>
<dbReference type="OMA" id="FINDHYL"/>
<keyword evidence="1" id="KW-0863">Zinc-finger</keyword>
<dbReference type="Pfam" id="PF14111">
    <property type="entry name" value="DUF4283"/>
    <property type="match status" value="1"/>
</dbReference>
<reference evidence="3 4" key="1">
    <citation type="submission" date="2013-09" db="EMBL/GenBank/DDBJ databases">
        <title>Corchorus capsularis genome sequencing.</title>
        <authorList>
            <person name="Alam M."/>
            <person name="Haque M.S."/>
            <person name="Islam M.S."/>
            <person name="Emdad E.M."/>
            <person name="Islam M.M."/>
            <person name="Ahmed B."/>
            <person name="Halim A."/>
            <person name="Hossen Q.M.M."/>
            <person name="Hossain M.Z."/>
            <person name="Ahmed R."/>
            <person name="Khan M.M."/>
            <person name="Islam R."/>
            <person name="Rashid M.M."/>
            <person name="Khan S.A."/>
            <person name="Rahman M.S."/>
            <person name="Alam M."/>
        </authorList>
    </citation>
    <scope>NUCLEOTIDE SEQUENCE [LARGE SCALE GENOMIC DNA]</scope>
    <source>
        <strain evidence="4">cv. CVL-1</strain>
        <tissue evidence="3">Whole seedling</tissue>
    </source>
</reference>